<keyword evidence="2" id="KW-1133">Transmembrane helix</keyword>
<dbReference type="AlphaFoldDB" id="A0A8D8RDJ9"/>
<feature type="compositionally biased region" description="Polar residues" evidence="1">
    <location>
        <begin position="47"/>
        <end position="60"/>
    </location>
</feature>
<evidence type="ECO:0000256" key="2">
    <source>
        <dbReference type="SAM" id="Phobius"/>
    </source>
</evidence>
<evidence type="ECO:0000256" key="1">
    <source>
        <dbReference type="SAM" id="MobiDB-lite"/>
    </source>
</evidence>
<feature type="region of interest" description="Disordered" evidence="1">
    <location>
        <begin position="47"/>
        <end position="107"/>
    </location>
</feature>
<protein>
    <submittedName>
        <fullName evidence="3">Uncharacterized protein</fullName>
    </submittedName>
</protein>
<name>A0A8D8RDJ9_9HEMI</name>
<proteinExistence type="predicted"/>
<accession>A0A8D8RDJ9</accession>
<reference evidence="3" key="1">
    <citation type="submission" date="2021-05" db="EMBL/GenBank/DDBJ databases">
        <authorList>
            <person name="Alioto T."/>
            <person name="Alioto T."/>
            <person name="Gomez Garrido J."/>
        </authorList>
    </citation>
    <scope>NUCLEOTIDE SEQUENCE</scope>
</reference>
<dbReference type="EMBL" id="HBUF01148184">
    <property type="protein sequence ID" value="CAG6647670.1"/>
    <property type="molecule type" value="Transcribed_RNA"/>
</dbReference>
<keyword evidence="2" id="KW-0812">Transmembrane</keyword>
<feature type="transmembrane region" description="Helical" evidence="2">
    <location>
        <begin position="12"/>
        <end position="31"/>
    </location>
</feature>
<organism evidence="3">
    <name type="scientific">Cacopsylla melanoneura</name>
    <dbReference type="NCBI Taxonomy" id="428564"/>
    <lineage>
        <taxon>Eukaryota</taxon>
        <taxon>Metazoa</taxon>
        <taxon>Ecdysozoa</taxon>
        <taxon>Arthropoda</taxon>
        <taxon>Hexapoda</taxon>
        <taxon>Insecta</taxon>
        <taxon>Pterygota</taxon>
        <taxon>Neoptera</taxon>
        <taxon>Paraneoptera</taxon>
        <taxon>Hemiptera</taxon>
        <taxon>Sternorrhyncha</taxon>
        <taxon>Psylloidea</taxon>
        <taxon>Psyllidae</taxon>
        <taxon>Psyllinae</taxon>
        <taxon>Cacopsylla</taxon>
    </lineage>
</organism>
<feature type="compositionally biased region" description="Basic and acidic residues" evidence="1">
    <location>
        <begin position="66"/>
        <end position="99"/>
    </location>
</feature>
<sequence length="107" mass="11893">MVLGVGKVMTYLMIIGGFALMGFGGYSVFLANKNKVKDVVQNTVRKMDFNGQSSDETQNKMFPDGETNRKADDQVENIAGKKVDSKRQRSGGKDYKMEPNSEPSARY</sequence>
<evidence type="ECO:0000313" key="3">
    <source>
        <dbReference type="EMBL" id="CAG6647670.1"/>
    </source>
</evidence>
<keyword evidence="2" id="KW-0472">Membrane</keyword>